<dbReference type="Proteomes" id="UP000199532">
    <property type="component" value="Unassembled WGS sequence"/>
</dbReference>
<dbReference type="InterPro" id="IPR058792">
    <property type="entry name" value="Beta-barrel_RND_2"/>
</dbReference>
<sequence length="398" mass="44102">MKTFKRISRKGLWYTGLISTICFAGISCESKKEEAEADEKKTLVDTSQIDQISLTQQQYQSIGIQVGKVKMETVSDEVKANGIVELPPENQATLSLPISGKINYMKGIPGQPVRKGELLATLESFEFIQLQQDYLQNASQLAYQEKELERQRTLSSENVGARKNFEQAQANHRSTKALLQSLEAKLKILGLTTETLNKKGITPSVRIISSVNGYITAANVNLGKEVAAGQSMFELADKTDMHISLTVFEQDAPKIRKDQVVMVQFNNGSQPVKAHVLMVGKVLEGETRTLNVHAHIDDRKQQEKLVPGAYVNAKIQTGNRQATMVPAASVVRKGASGFIYFEEKPKEFRRIPIEIGSATKDNLVEIISDTIFENQQLVTKGAYLIDAEFAKRSEPAGE</sequence>
<dbReference type="Gene3D" id="2.40.30.170">
    <property type="match status" value="1"/>
</dbReference>
<evidence type="ECO:0000256" key="2">
    <source>
        <dbReference type="ARBA" id="ARBA00022448"/>
    </source>
</evidence>
<dbReference type="EMBL" id="FNXY01000003">
    <property type="protein sequence ID" value="SEI70804.1"/>
    <property type="molecule type" value="Genomic_DNA"/>
</dbReference>
<dbReference type="InterPro" id="IPR006143">
    <property type="entry name" value="RND_pump_MFP"/>
</dbReference>
<dbReference type="SUPFAM" id="SSF111369">
    <property type="entry name" value="HlyD-like secretion proteins"/>
    <property type="match status" value="1"/>
</dbReference>
<dbReference type="PANTHER" id="PTHR30097:SF4">
    <property type="entry name" value="SLR6042 PROTEIN"/>
    <property type="match status" value="1"/>
</dbReference>
<evidence type="ECO:0000256" key="1">
    <source>
        <dbReference type="ARBA" id="ARBA00009477"/>
    </source>
</evidence>
<dbReference type="Gene3D" id="2.40.420.20">
    <property type="match status" value="1"/>
</dbReference>
<dbReference type="GO" id="GO:0030313">
    <property type="term" value="C:cell envelope"/>
    <property type="evidence" value="ECO:0007669"/>
    <property type="project" value="TreeGrafter"/>
</dbReference>
<dbReference type="GO" id="GO:0016020">
    <property type="term" value="C:membrane"/>
    <property type="evidence" value="ECO:0007669"/>
    <property type="project" value="InterPro"/>
</dbReference>
<proteinExistence type="inferred from homology"/>
<dbReference type="GO" id="GO:0022857">
    <property type="term" value="F:transmembrane transporter activity"/>
    <property type="evidence" value="ECO:0007669"/>
    <property type="project" value="InterPro"/>
</dbReference>
<accession>A0A1H6SY85</accession>
<keyword evidence="2" id="KW-0813">Transport</keyword>
<comment type="similarity">
    <text evidence="1">Belongs to the membrane fusion protein (MFP) (TC 8.A.1) family.</text>
</comment>
<dbReference type="STRING" id="408657.SAMN04487995_1809"/>
<dbReference type="InterPro" id="IPR058647">
    <property type="entry name" value="BSH_CzcB-like"/>
</dbReference>
<dbReference type="AlphaFoldDB" id="A0A1H6SY85"/>
<feature type="domain" description="CzcB-like barrel-sandwich hybrid" evidence="4">
    <location>
        <begin position="94"/>
        <end position="237"/>
    </location>
</feature>
<dbReference type="RefSeq" id="WP_090334841.1">
    <property type="nucleotide sequence ID" value="NZ_FNXY01000003.1"/>
</dbReference>
<dbReference type="Pfam" id="PF25954">
    <property type="entry name" value="Beta-barrel_RND_2"/>
    <property type="match status" value="1"/>
</dbReference>
<dbReference type="PROSITE" id="PS51257">
    <property type="entry name" value="PROKAR_LIPOPROTEIN"/>
    <property type="match status" value="1"/>
</dbReference>
<protein>
    <submittedName>
        <fullName evidence="5">Membrane fusion protein, cobalt-zinc-cadmium efflux system</fullName>
    </submittedName>
</protein>
<dbReference type="Gene3D" id="1.10.287.470">
    <property type="entry name" value="Helix hairpin bin"/>
    <property type="match status" value="1"/>
</dbReference>
<dbReference type="PANTHER" id="PTHR30097">
    <property type="entry name" value="CATION EFFLUX SYSTEM PROTEIN CUSB"/>
    <property type="match status" value="1"/>
</dbReference>
<reference evidence="5 6" key="1">
    <citation type="submission" date="2016-10" db="EMBL/GenBank/DDBJ databases">
        <authorList>
            <person name="de Groot N.N."/>
        </authorList>
    </citation>
    <scope>NUCLEOTIDE SEQUENCE [LARGE SCALE GENOMIC DNA]</scope>
    <source>
        <strain evidence="5 6">DSM 19938</strain>
    </source>
</reference>
<evidence type="ECO:0000313" key="6">
    <source>
        <dbReference type="Proteomes" id="UP000199532"/>
    </source>
</evidence>
<dbReference type="NCBIfam" id="TIGR01730">
    <property type="entry name" value="RND_mfp"/>
    <property type="match status" value="1"/>
</dbReference>
<dbReference type="Pfam" id="PF25973">
    <property type="entry name" value="BSH_CzcB"/>
    <property type="match status" value="1"/>
</dbReference>
<keyword evidence="6" id="KW-1185">Reference proteome</keyword>
<evidence type="ECO:0000313" key="5">
    <source>
        <dbReference type="EMBL" id="SEI70804.1"/>
    </source>
</evidence>
<name>A0A1H6SY85_9BACT</name>
<evidence type="ECO:0000259" key="3">
    <source>
        <dbReference type="Pfam" id="PF25954"/>
    </source>
</evidence>
<organism evidence="5 6">
    <name type="scientific">Dyadobacter koreensis</name>
    <dbReference type="NCBI Taxonomy" id="408657"/>
    <lineage>
        <taxon>Bacteria</taxon>
        <taxon>Pseudomonadati</taxon>
        <taxon>Bacteroidota</taxon>
        <taxon>Cytophagia</taxon>
        <taxon>Cytophagales</taxon>
        <taxon>Spirosomataceae</taxon>
        <taxon>Dyadobacter</taxon>
    </lineage>
</organism>
<dbReference type="GO" id="GO:0015679">
    <property type="term" value="P:plasma membrane copper ion transport"/>
    <property type="evidence" value="ECO:0007669"/>
    <property type="project" value="TreeGrafter"/>
</dbReference>
<evidence type="ECO:0000259" key="4">
    <source>
        <dbReference type="Pfam" id="PF25973"/>
    </source>
</evidence>
<gene>
    <name evidence="5" type="ORF">SAMN04487995_1809</name>
</gene>
<dbReference type="GO" id="GO:0060003">
    <property type="term" value="P:copper ion export"/>
    <property type="evidence" value="ECO:0007669"/>
    <property type="project" value="TreeGrafter"/>
</dbReference>
<dbReference type="InterPro" id="IPR051909">
    <property type="entry name" value="MFP_Cation_Efflux"/>
</dbReference>
<feature type="domain" description="CusB-like beta-barrel" evidence="3">
    <location>
        <begin position="244"/>
        <end position="317"/>
    </location>
</feature>
<dbReference type="OrthoDB" id="9814657at2"/>